<dbReference type="RefSeq" id="WP_109349706.1">
    <property type="nucleotide sequence ID" value="NZ_BJUE01000010.1"/>
</dbReference>
<accession>A0A2U3ACM6</accession>
<dbReference type="GO" id="GO:0006777">
    <property type="term" value="P:Mo-molybdopterin cofactor biosynthetic process"/>
    <property type="evidence" value="ECO:0007669"/>
    <property type="project" value="InterPro"/>
</dbReference>
<dbReference type="SUPFAM" id="SSF54285">
    <property type="entry name" value="MoaD/ThiS"/>
    <property type="match status" value="1"/>
</dbReference>
<reference evidence="5 7" key="2">
    <citation type="submission" date="2019-03" db="EMBL/GenBank/DDBJ databases">
        <title>Genomic Encyclopedia of Type Strains, Phase IV (KMG-IV): sequencing the most valuable type-strain genomes for metagenomic binning, comparative biology and taxonomic classification.</title>
        <authorList>
            <person name="Goeker M."/>
        </authorList>
    </citation>
    <scope>NUCLEOTIDE SEQUENCE [LARGE SCALE GENOMIC DNA]</scope>
    <source>
        <strain evidence="5 7">DSM 20580</strain>
    </source>
</reference>
<dbReference type="UniPathway" id="UPA00344"/>
<dbReference type="InterPro" id="IPR012675">
    <property type="entry name" value="Beta-grasp_dom_sf"/>
</dbReference>
<dbReference type="Proteomes" id="UP000294641">
    <property type="component" value="Unassembled WGS sequence"/>
</dbReference>
<comment type="similarity">
    <text evidence="2">Belongs to the MoaD family.</text>
</comment>
<dbReference type="PANTHER" id="PTHR33359:SF1">
    <property type="entry name" value="MOLYBDOPTERIN SYNTHASE SULFUR CARRIER SUBUNIT"/>
    <property type="match status" value="1"/>
</dbReference>
<keyword evidence="1" id="KW-0547">Nucleotide-binding</keyword>
<dbReference type="GO" id="GO:0000166">
    <property type="term" value="F:nucleotide binding"/>
    <property type="evidence" value="ECO:0007669"/>
    <property type="project" value="UniProtKB-KW"/>
</dbReference>
<name>A0A2U3ACM6_9BACL</name>
<dbReference type="PANTHER" id="PTHR33359">
    <property type="entry name" value="MOLYBDOPTERIN SYNTHASE SULFUR CARRIER SUBUNIT"/>
    <property type="match status" value="1"/>
</dbReference>
<dbReference type="InterPro" id="IPR016155">
    <property type="entry name" value="Mopterin_synth/thiamin_S_b"/>
</dbReference>
<dbReference type="EMBL" id="UGNP01000001">
    <property type="protein sequence ID" value="STX11053.1"/>
    <property type="molecule type" value="Genomic_DNA"/>
</dbReference>
<evidence type="ECO:0000313" key="4">
    <source>
        <dbReference type="EMBL" id="STX11053.1"/>
    </source>
</evidence>
<protein>
    <recommendedName>
        <fullName evidence="3">Molybdopterin synthase sulfur carrier subunit</fullName>
    </recommendedName>
</protein>
<dbReference type="InterPro" id="IPR003749">
    <property type="entry name" value="ThiS/MoaD-like"/>
</dbReference>
<evidence type="ECO:0000256" key="3">
    <source>
        <dbReference type="ARBA" id="ARBA00024247"/>
    </source>
</evidence>
<dbReference type="Gene3D" id="3.10.20.30">
    <property type="match status" value="1"/>
</dbReference>
<keyword evidence="7" id="KW-1185">Reference proteome</keyword>
<evidence type="ECO:0000313" key="6">
    <source>
        <dbReference type="Proteomes" id="UP000254330"/>
    </source>
</evidence>
<dbReference type="EMBL" id="SNZG01000018">
    <property type="protein sequence ID" value="TDR37930.1"/>
    <property type="molecule type" value="Genomic_DNA"/>
</dbReference>
<comment type="caution">
    <text evidence="4">The sequence shown here is derived from an EMBL/GenBank/DDBJ whole genome shotgun (WGS) entry which is preliminary data.</text>
</comment>
<gene>
    <name evidence="4" type="primary">moaD</name>
    <name evidence="5" type="ORF">DFR61_11856</name>
    <name evidence="4" type="ORF">NCTC10597_02849</name>
</gene>
<dbReference type="Pfam" id="PF02597">
    <property type="entry name" value="ThiS"/>
    <property type="match status" value="1"/>
</dbReference>
<dbReference type="Proteomes" id="UP000254330">
    <property type="component" value="Unassembled WGS sequence"/>
</dbReference>
<evidence type="ECO:0000256" key="2">
    <source>
        <dbReference type="ARBA" id="ARBA00024200"/>
    </source>
</evidence>
<dbReference type="AlphaFoldDB" id="A0A2U3ACM6"/>
<proteinExistence type="inferred from homology"/>
<evidence type="ECO:0000313" key="7">
    <source>
        <dbReference type="Proteomes" id="UP000294641"/>
    </source>
</evidence>
<evidence type="ECO:0000313" key="5">
    <source>
        <dbReference type="EMBL" id="TDR37930.1"/>
    </source>
</evidence>
<dbReference type="CDD" id="cd00754">
    <property type="entry name" value="Ubl_MoaD"/>
    <property type="match status" value="1"/>
</dbReference>
<organism evidence="4 6">
    <name type="scientific">Kurthia zopfii</name>
    <dbReference type="NCBI Taxonomy" id="1650"/>
    <lineage>
        <taxon>Bacteria</taxon>
        <taxon>Bacillati</taxon>
        <taxon>Bacillota</taxon>
        <taxon>Bacilli</taxon>
        <taxon>Bacillales</taxon>
        <taxon>Caryophanaceae</taxon>
        <taxon>Kurthia</taxon>
    </lineage>
</organism>
<sequence>MIEILFFAHLQETMGQSNLAAPLAGKTVAEIKDWLENEYPLLSLKQVMAAINEEFAVDQTIVKDSDTIAFIPPISGG</sequence>
<dbReference type="OrthoDB" id="9801945at2"/>
<dbReference type="GO" id="GO:1990133">
    <property type="term" value="C:molybdopterin adenylyltransferase complex"/>
    <property type="evidence" value="ECO:0007669"/>
    <property type="project" value="TreeGrafter"/>
</dbReference>
<evidence type="ECO:0000256" key="1">
    <source>
        <dbReference type="ARBA" id="ARBA00022741"/>
    </source>
</evidence>
<dbReference type="NCBIfam" id="TIGR01682">
    <property type="entry name" value="moaD"/>
    <property type="match status" value="1"/>
</dbReference>
<reference evidence="4 6" key="1">
    <citation type="submission" date="2018-06" db="EMBL/GenBank/DDBJ databases">
        <authorList>
            <consortium name="Pathogen Informatics"/>
            <person name="Doyle S."/>
        </authorList>
    </citation>
    <scope>NUCLEOTIDE SEQUENCE [LARGE SCALE GENOMIC DNA]</scope>
    <source>
        <strain evidence="4 6">NCTC10597</strain>
    </source>
</reference>
<dbReference type="InterPro" id="IPR044672">
    <property type="entry name" value="MOCS2A"/>
</dbReference>